<organism evidence="2 3">
    <name type="scientific">Ceratodon purpureus</name>
    <name type="common">Fire moss</name>
    <name type="synonym">Dicranum purpureum</name>
    <dbReference type="NCBI Taxonomy" id="3225"/>
    <lineage>
        <taxon>Eukaryota</taxon>
        <taxon>Viridiplantae</taxon>
        <taxon>Streptophyta</taxon>
        <taxon>Embryophyta</taxon>
        <taxon>Bryophyta</taxon>
        <taxon>Bryophytina</taxon>
        <taxon>Bryopsida</taxon>
        <taxon>Dicranidae</taxon>
        <taxon>Pseudoditrichales</taxon>
        <taxon>Ditrichaceae</taxon>
        <taxon>Ceratodon</taxon>
    </lineage>
</organism>
<accession>A0A8T0ILV6</accession>
<feature type="compositionally biased region" description="Basic and acidic residues" evidence="1">
    <location>
        <begin position="219"/>
        <end position="233"/>
    </location>
</feature>
<evidence type="ECO:0000313" key="3">
    <source>
        <dbReference type="Proteomes" id="UP000822688"/>
    </source>
</evidence>
<comment type="caution">
    <text evidence="2">The sequence shown here is derived from an EMBL/GenBank/DDBJ whole genome shotgun (WGS) entry which is preliminary data.</text>
</comment>
<reference evidence="2" key="1">
    <citation type="submission" date="2020-06" db="EMBL/GenBank/DDBJ databases">
        <title>WGS assembly of Ceratodon purpureus strain R40.</title>
        <authorList>
            <person name="Carey S.B."/>
            <person name="Jenkins J."/>
            <person name="Shu S."/>
            <person name="Lovell J.T."/>
            <person name="Sreedasyam A."/>
            <person name="Maumus F."/>
            <person name="Tiley G.P."/>
            <person name="Fernandez-Pozo N."/>
            <person name="Barry K."/>
            <person name="Chen C."/>
            <person name="Wang M."/>
            <person name="Lipzen A."/>
            <person name="Daum C."/>
            <person name="Saski C.A."/>
            <person name="Payton A.C."/>
            <person name="Mcbreen J.C."/>
            <person name="Conrad R.E."/>
            <person name="Kollar L.M."/>
            <person name="Olsson S."/>
            <person name="Huttunen S."/>
            <person name="Landis J.B."/>
            <person name="Wickett N.J."/>
            <person name="Johnson M.G."/>
            <person name="Rensing S.A."/>
            <person name="Grimwood J."/>
            <person name="Schmutz J."/>
            <person name="Mcdaniel S.F."/>
        </authorList>
    </citation>
    <scope>NUCLEOTIDE SEQUENCE</scope>
    <source>
        <strain evidence="2">R40</strain>
    </source>
</reference>
<protein>
    <submittedName>
        <fullName evidence="2">Uncharacterized protein</fullName>
    </submittedName>
</protein>
<sequence length="285" mass="32165">MDPVSMFVGSVVSCAVTELIKVVMQSTQAAVKCKTECKKLHEELDVIKPDVESIEKRLAALRQANYSDAHDDLQMVEAWLARLKNAIEAAKVDVYRCNSGRFSLDQHKLSVRLTSQYNTITNLGNQRVQLFLQLGSRMHGRAQVSSQVPSHGTQHPPQNWFENPGDSVLRRMADERNDALRREEIFRQSMSPGSSVHSSGWGYEFGGYDSSESSSHGGYRSEADSSGHGWDRPRAHRLRHETPRRDVFLQGEEQGEADRQLLRRHTMAGMASAFGHEPVPTNWKY</sequence>
<keyword evidence="3" id="KW-1185">Reference proteome</keyword>
<gene>
    <name evidence="2" type="ORF">KC19_3G170600</name>
</gene>
<evidence type="ECO:0000256" key="1">
    <source>
        <dbReference type="SAM" id="MobiDB-lite"/>
    </source>
</evidence>
<dbReference type="EMBL" id="CM026423">
    <property type="protein sequence ID" value="KAG0583907.1"/>
    <property type="molecule type" value="Genomic_DNA"/>
</dbReference>
<proteinExistence type="predicted"/>
<name>A0A8T0ILV6_CERPU</name>
<feature type="region of interest" description="Disordered" evidence="1">
    <location>
        <begin position="212"/>
        <end position="243"/>
    </location>
</feature>
<evidence type="ECO:0000313" key="2">
    <source>
        <dbReference type="EMBL" id="KAG0583907.1"/>
    </source>
</evidence>
<dbReference type="AlphaFoldDB" id="A0A8T0ILV6"/>
<dbReference type="Proteomes" id="UP000822688">
    <property type="component" value="Chromosome 3"/>
</dbReference>